<gene>
    <name evidence="4" type="ORF">SAY87_025155</name>
</gene>
<feature type="domain" description="Fe2OG dioxygenase" evidence="3">
    <location>
        <begin position="340"/>
        <end position="437"/>
    </location>
</feature>
<dbReference type="PROSITE" id="PS51471">
    <property type="entry name" value="FE2OG_OXY"/>
    <property type="match status" value="1"/>
</dbReference>
<evidence type="ECO:0000313" key="4">
    <source>
        <dbReference type="EMBL" id="KAK4741567.1"/>
    </source>
</evidence>
<accession>A0AAN7GS95</accession>
<dbReference type="InterPro" id="IPR037151">
    <property type="entry name" value="AlkB-like_sf"/>
</dbReference>
<protein>
    <recommendedName>
        <fullName evidence="3">Fe2OG dioxygenase domain-containing protein</fullName>
    </recommendedName>
</protein>
<dbReference type="SUPFAM" id="SSF51197">
    <property type="entry name" value="Clavaminate synthase-like"/>
    <property type="match status" value="1"/>
</dbReference>
<dbReference type="Gene3D" id="2.60.120.590">
    <property type="entry name" value="Alpha-ketoglutarate-dependent dioxygenase AlkB-like"/>
    <property type="match status" value="1"/>
</dbReference>
<comment type="caution">
    <text evidence="4">The sequence shown here is derived from an EMBL/GenBank/DDBJ whole genome shotgun (WGS) entry which is preliminary data.</text>
</comment>
<dbReference type="AlphaFoldDB" id="A0AAN7GS95"/>
<evidence type="ECO:0000256" key="1">
    <source>
        <dbReference type="ARBA" id="ARBA00007879"/>
    </source>
</evidence>
<reference evidence="4 5" key="1">
    <citation type="journal article" date="2023" name="Hortic Res">
        <title>Pangenome of water caltrop reveals structural variations and asymmetric subgenome divergence after allopolyploidization.</title>
        <authorList>
            <person name="Zhang X."/>
            <person name="Chen Y."/>
            <person name="Wang L."/>
            <person name="Yuan Y."/>
            <person name="Fang M."/>
            <person name="Shi L."/>
            <person name="Lu R."/>
            <person name="Comes H.P."/>
            <person name="Ma Y."/>
            <person name="Chen Y."/>
            <person name="Huang G."/>
            <person name="Zhou Y."/>
            <person name="Zheng Z."/>
            <person name="Qiu Y."/>
        </authorList>
    </citation>
    <scope>NUCLEOTIDE SEQUENCE [LARGE SCALE GENOMIC DNA]</scope>
    <source>
        <tissue evidence="4">Roots</tissue>
    </source>
</reference>
<dbReference type="PANTHER" id="PTHR31447:SF2">
    <property type="entry name" value="RNA DEMETHYLASE ALKBH10B"/>
    <property type="match status" value="1"/>
</dbReference>
<dbReference type="PANTHER" id="PTHR31447">
    <property type="entry name" value="HYDROXYPROLINE-RICH GLYCOPROTEIN FAMILY PROTEIN-RELATED"/>
    <property type="match status" value="1"/>
</dbReference>
<dbReference type="GO" id="GO:0003729">
    <property type="term" value="F:mRNA binding"/>
    <property type="evidence" value="ECO:0007669"/>
    <property type="project" value="InterPro"/>
</dbReference>
<evidence type="ECO:0000256" key="2">
    <source>
        <dbReference type="SAM" id="MobiDB-lite"/>
    </source>
</evidence>
<feature type="region of interest" description="Disordered" evidence="2">
    <location>
        <begin position="1"/>
        <end position="24"/>
    </location>
</feature>
<name>A0AAN7GS95_9MYRT</name>
<dbReference type="InterPro" id="IPR044842">
    <property type="entry name" value="ALKBH9B/ALKBH10B-like"/>
</dbReference>
<dbReference type="GO" id="GO:0006402">
    <property type="term" value="P:mRNA catabolic process"/>
    <property type="evidence" value="ECO:0007669"/>
    <property type="project" value="InterPro"/>
</dbReference>
<feature type="region of interest" description="Disordered" evidence="2">
    <location>
        <begin position="162"/>
        <end position="212"/>
    </location>
</feature>
<dbReference type="EMBL" id="JAXIOK010000024">
    <property type="protein sequence ID" value="KAK4741567.1"/>
    <property type="molecule type" value="Genomic_DNA"/>
</dbReference>
<evidence type="ECO:0000313" key="5">
    <source>
        <dbReference type="Proteomes" id="UP001345219"/>
    </source>
</evidence>
<proteinExistence type="inferred from homology"/>
<dbReference type="InterPro" id="IPR005123">
    <property type="entry name" value="Oxoglu/Fe-dep_dioxygenase_dom"/>
</dbReference>
<dbReference type="GO" id="GO:0032451">
    <property type="term" value="F:demethylase activity"/>
    <property type="evidence" value="ECO:0007669"/>
    <property type="project" value="InterPro"/>
</dbReference>
<feature type="compositionally biased region" description="Acidic residues" evidence="2">
    <location>
        <begin position="175"/>
        <end position="187"/>
    </location>
</feature>
<sequence>MPMALVSPASPVNRTTPASPPAVPVQTPPVLVSDAFAKDVILSWFRSEFAAANAIIDELCGHLSRLGGLPDYEAVFQAVHRRRMNWIPVLHMQEFHSVAEVVLELSRVADRKLGKEYKADVASGGDEGNVSGESTAEEVVKEELKEIKPCLDDAKKELADKLTISNGSESGNGEVIDEEEDSPDSDITDSGSQEVQPVPEETELCSSHKQCESRPSQIKLTKGFSAKEPVRGHMVNLVKGMKLYENILSDSELLKLINFVSDLRTAGQNGELSGETYILFNKQIKGNKRELLQFGVPIFGHRLEEAAVNSETSNIQPIPHLLQSVIEHLVQWQLLPVYKKPNSCIINFFDEGEYSQPFWKPPHLDQPISTLFLSESTLMFGRFLVNDGEGNYKGKFTLSPKEGSLLVMRGNSCDMARHATCPSPNKRIAISFFRVRPDSSPAHSPHGAMTLWNQTSGGVYTYDQPMDVAMPNWGLVHAPVVMLSPVPPKMAASPVTIPGGGTGVFLPWNGPSKKHTKHLPPRAQRGRAFNLSQAVEKHIAEPAPA</sequence>
<comment type="similarity">
    <text evidence="1">Belongs to the alkB family.</text>
</comment>
<organism evidence="4 5">
    <name type="scientific">Trapa incisa</name>
    <dbReference type="NCBI Taxonomy" id="236973"/>
    <lineage>
        <taxon>Eukaryota</taxon>
        <taxon>Viridiplantae</taxon>
        <taxon>Streptophyta</taxon>
        <taxon>Embryophyta</taxon>
        <taxon>Tracheophyta</taxon>
        <taxon>Spermatophyta</taxon>
        <taxon>Magnoliopsida</taxon>
        <taxon>eudicotyledons</taxon>
        <taxon>Gunneridae</taxon>
        <taxon>Pentapetalae</taxon>
        <taxon>rosids</taxon>
        <taxon>malvids</taxon>
        <taxon>Myrtales</taxon>
        <taxon>Lythraceae</taxon>
        <taxon>Trapa</taxon>
    </lineage>
</organism>
<keyword evidence="5" id="KW-1185">Reference proteome</keyword>
<dbReference type="Proteomes" id="UP001345219">
    <property type="component" value="Chromosome 19"/>
</dbReference>
<evidence type="ECO:0000259" key="3">
    <source>
        <dbReference type="PROSITE" id="PS51471"/>
    </source>
</evidence>